<dbReference type="InterPro" id="IPR034294">
    <property type="entry name" value="Aquaporin_transptr"/>
</dbReference>
<keyword evidence="5 7" id="KW-0472">Membrane</keyword>
<evidence type="ECO:0000313" key="8">
    <source>
        <dbReference type="EMBL" id="CAA9367716.1"/>
    </source>
</evidence>
<comment type="subcellular location">
    <subcellularLocation>
        <location evidence="1">Membrane</location>
        <topology evidence="1">Multi-pass membrane protein</topology>
    </subcellularLocation>
</comment>
<proteinExistence type="inferred from homology"/>
<accession>A0A6J4MY97</accession>
<evidence type="ECO:0000256" key="5">
    <source>
        <dbReference type="ARBA" id="ARBA00023136"/>
    </source>
</evidence>
<gene>
    <name evidence="8" type="ORF">AVDCRST_MAG32-183</name>
</gene>
<evidence type="ECO:0000256" key="2">
    <source>
        <dbReference type="ARBA" id="ARBA00006175"/>
    </source>
</evidence>
<dbReference type="PRINTS" id="PR00783">
    <property type="entry name" value="MINTRINSICP"/>
</dbReference>
<sequence length="232" mass="23342">MSPTLLSRATAELLGTALLVATVVGSGITATRLTDDVGLQLLANSLATGAVLVALIVSLQPVSAAFNPVVTLVEVALRVLSPRHAGALIGAQVVGGVLGAVVANVMFGLDPVSISGHDRTGVGLWVGEVVATLGLVVVILGCVRSGRADAVAWAVAGWIVAAYWFTSSTSFANPAVTIARTLSDTFAGISPSSAPLFVVMQLLGGALALGVVRLLHPPVPTAQPTSEEPARG</sequence>
<evidence type="ECO:0000256" key="7">
    <source>
        <dbReference type="SAM" id="Phobius"/>
    </source>
</evidence>
<evidence type="ECO:0000256" key="1">
    <source>
        <dbReference type="ARBA" id="ARBA00004141"/>
    </source>
</evidence>
<keyword evidence="3 6" id="KW-0812">Transmembrane</keyword>
<organism evidence="8">
    <name type="scientific">uncultured Nocardioides sp</name>
    <dbReference type="NCBI Taxonomy" id="198441"/>
    <lineage>
        <taxon>Bacteria</taxon>
        <taxon>Bacillati</taxon>
        <taxon>Actinomycetota</taxon>
        <taxon>Actinomycetes</taxon>
        <taxon>Propionibacteriales</taxon>
        <taxon>Nocardioidaceae</taxon>
        <taxon>Nocardioides</taxon>
        <taxon>environmental samples</taxon>
    </lineage>
</organism>
<evidence type="ECO:0000256" key="3">
    <source>
        <dbReference type="ARBA" id="ARBA00022692"/>
    </source>
</evidence>
<dbReference type="PANTHER" id="PTHR19139">
    <property type="entry name" value="AQUAPORIN TRANSPORTER"/>
    <property type="match status" value="1"/>
</dbReference>
<dbReference type="SUPFAM" id="SSF81338">
    <property type="entry name" value="Aquaporin-like"/>
    <property type="match status" value="1"/>
</dbReference>
<dbReference type="InterPro" id="IPR023271">
    <property type="entry name" value="Aquaporin-like"/>
</dbReference>
<dbReference type="AlphaFoldDB" id="A0A6J4MY97"/>
<keyword evidence="6" id="KW-0813">Transport</keyword>
<dbReference type="GO" id="GO:0005886">
    <property type="term" value="C:plasma membrane"/>
    <property type="evidence" value="ECO:0007669"/>
    <property type="project" value="TreeGrafter"/>
</dbReference>
<dbReference type="Pfam" id="PF00230">
    <property type="entry name" value="MIP"/>
    <property type="match status" value="1"/>
</dbReference>
<dbReference type="EMBL" id="CADCUM010000009">
    <property type="protein sequence ID" value="CAA9367716.1"/>
    <property type="molecule type" value="Genomic_DNA"/>
</dbReference>
<keyword evidence="4 7" id="KW-1133">Transmembrane helix</keyword>
<feature type="transmembrane region" description="Helical" evidence="7">
    <location>
        <begin position="194"/>
        <end position="215"/>
    </location>
</feature>
<feature type="transmembrane region" description="Helical" evidence="7">
    <location>
        <begin position="150"/>
        <end position="166"/>
    </location>
</feature>
<dbReference type="GO" id="GO:0015250">
    <property type="term" value="F:water channel activity"/>
    <property type="evidence" value="ECO:0007669"/>
    <property type="project" value="TreeGrafter"/>
</dbReference>
<dbReference type="PANTHER" id="PTHR19139:SF199">
    <property type="entry name" value="MIP17260P"/>
    <property type="match status" value="1"/>
</dbReference>
<dbReference type="Gene3D" id="1.20.1080.10">
    <property type="entry name" value="Glycerol uptake facilitator protein"/>
    <property type="match status" value="2"/>
</dbReference>
<reference evidence="8" key="1">
    <citation type="submission" date="2020-02" db="EMBL/GenBank/DDBJ databases">
        <authorList>
            <person name="Meier V. D."/>
        </authorList>
    </citation>
    <scope>NUCLEOTIDE SEQUENCE</scope>
    <source>
        <strain evidence="8">AVDCRST_MAG32</strain>
    </source>
</reference>
<comment type="similarity">
    <text evidence="2 6">Belongs to the MIP/aquaporin (TC 1.A.8) family.</text>
</comment>
<feature type="transmembrane region" description="Helical" evidence="7">
    <location>
        <begin position="85"/>
        <end position="107"/>
    </location>
</feature>
<feature type="transmembrane region" description="Helical" evidence="7">
    <location>
        <begin position="122"/>
        <end position="143"/>
    </location>
</feature>
<protein>
    <submittedName>
        <fullName evidence="8">Aquaporin Z</fullName>
    </submittedName>
</protein>
<name>A0A6J4MY97_9ACTN</name>
<dbReference type="InterPro" id="IPR000425">
    <property type="entry name" value="MIP"/>
</dbReference>
<evidence type="ECO:0000256" key="6">
    <source>
        <dbReference type="RuleBase" id="RU000477"/>
    </source>
</evidence>
<feature type="transmembrane region" description="Helical" evidence="7">
    <location>
        <begin position="46"/>
        <end position="73"/>
    </location>
</feature>
<evidence type="ECO:0000256" key="4">
    <source>
        <dbReference type="ARBA" id="ARBA00022989"/>
    </source>
</evidence>